<keyword evidence="8" id="KW-0677">Repeat</keyword>
<dbReference type="Proteomes" id="UP000515947">
    <property type="component" value="Chromosome"/>
</dbReference>
<proteinExistence type="inferred from homology"/>
<evidence type="ECO:0000256" key="13">
    <source>
        <dbReference type="SAM" id="MobiDB-lite"/>
    </source>
</evidence>
<dbReference type="InterPro" id="IPR011707">
    <property type="entry name" value="Cu-oxidase-like_N"/>
</dbReference>
<dbReference type="Gene3D" id="2.60.40.420">
    <property type="entry name" value="Cupredoxins - blue copper proteins"/>
    <property type="match status" value="3"/>
</dbReference>
<gene>
    <name evidence="17" type="ORF">H9L09_12570</name>
</gene>
<feature type="compositionally biased region" description="Low complexity" evidence="13">
    <location>
        <begin position="412"/>
        <end position="426"/>
    </location>
</feature>
<feature type="domain" description="Plastocyanin-like" evidence="15">
    <location>
        <begin position="641"/>
        <end position="747"/>
    </location>
</feature>
<dbReference type="CDD" id="cd04208">
    <property type="entry name" value="CuRO_2_CuNIR"/>
    <property type="match status" value="1"/>
</dbReference>
<reference evidence="17 18" key="1">
    <citation type="submission" date="2020-08" db="EMBL/GenBank/DDBJ databases">
        <title>Genome sequence of Nocardioides mesophilus KACC 16243T.</title>
        <authorList>
            <person name="Hyun D.-W."/>
            <person name="Bae J.-W."/>
        </authorList>
    </citation>
    <scope>NUCLEOTIDE SEQUENCE [LARGE SCALE GENOMIC DNA]</scope>
    <source>
        <strain evidence="17 18">KACC 16243</strain>
    </source>
</reference>
<comment type="cofactor">
    <cofactor evidence="2 12">
        <name>Cu(2+)</name>
        <dbReference type="ChEBI" id="CHEBI:29036"/>
    </cofactor>
</comment>
<keyword evidence="18" id="KW-1185">Reference proteome</keyword>
<feature type="region of interest" description="Disordered" evidence="13">
    <location>
        <begin position="564"/>
        <end position="600"/>
    </location>
</feature>
<feature type="transmembrane region" description="Helical" evidence="14">
    <location>
        <begin position="127"/>
        <end position="148"/>
    </location>
</feature>
<feature type="transmembrane region" description="Helical" evidence="14">
    <location>
        <begin position="199"/>
        <end position="220"/>
    </location>
</feature>
<dbReference type="EMBL" id="CP060713">
    <property type="protein sequence ID" value="QNN55021.1"/>
    <property type="molecule type" value="Genomic_DNA"/>
</dbReference>
<dbReference type="InterPro" id="IPR028096">
    <property type="entry name" value="EfeO_Cupredoxin"/>
</dbReference>
<evidence type="ECO:0000256" key="3">
    <source>
        <dbReference type="ARBA" id="ARBA00010609"/>
    </source>
</evidence>
<sequence>MRDLPVVLWLLALVGVALAHPFVPAPRWLMIHLLLLGAASHAILVWSRHFADALLHASPREGERRVQSIRLLLLNLGVLAVVTGVVGDVWPVTVLGAGAVAGAVVWHGVSLVLLMRRSLPSRFGVTVRYYVAAACFLPVGATLGTVLARGLGDPLHEQVVVAHATVNLLGWMGLTVLGTLVTLWPTMLRTRIAAGSEAAARRALPVLAGSVVVTALAALWGLRPVAALGLVGYLAGVALLAAPLAVAARTRPPHSFPTWSVLAGVLWLVGCLAALAVGLATAPSWVVAGDRFSWLTPFLAAGFAAQVLLGALSYLVPVALGGGPAPVRAANTVLDRGAALRVTTANAGLLVCALPVPSLVRVICSALVLVALAAFVPLLFAALRASRRARSASPVHPPEDPPAEPPRRRPRGPAAPSGERPPGQVHGLAATGLAAVVLAVAVGVALDPGALPGGGTAAAASAGVSATGATTTVRVEAANMRFTPGTVSVPAGNRLVIEVTNTDHEDVHDLVLDSGATSGRLAPGASARLDVGVVGRDVEGWCSVVGHRQMGMVLHIDVTGTGDAASGAGGHADHAHGPAGAAMTHGAEPSASPAAPRDDVPRAVAPDFLAAPDPGFVAHDAVLPPLEAARVHRRTLTVRELDREVAPGVTQRLWTFDGSAPGPVLHGRVGDVFVITLVNDGTIGHSIDFHAGSLAPDRPMRTIAPGGSLVYRFRATRAGVWMYHCSSMPMSAHIANGLFGAVVIEPPGLPGVDRSYVLAQSELYLGADGGPVDMGKLQAERPDAVVFNGYAHQYDHRPLAVRVGERVRIWVLDAGPNRATSFHVVGGQFDTVYAEGAYLLRPGAGAGGSQSLALQPAQGGFVELSFPEAGHYPFVSHVMVDAERGAHGLFDVRP</sequence>
<feature type="domain" description="EfeO-type cupredoxin-like" evidence="16">
    <location>
        <begin position="459"/>
        <end position="531"/>
    </location>
</feature>
<dbReference type="EC" id="1.7.2.1" evidence="5"/>
<dbReference type="GO" id="GO:0050421">
    <property type="term" value="F:nitrite reductase (NO-forming) activity"/>
    <property type="evidence" value="ECO:0007669"/>
    <property type="project" value="UniProtKB-EC"/>
</dbReference>
<evidence type="ECO:0000256" key="1">
    <source>
        <dbReference type="ARBA" id="ARBA00001960"/>
    </source>
</evidence>
<evidence type="ECO:0000259" key="16">
    <source>
        <dbReference type="Pfam" id="PF13473"/>
    </source>
</evidence>
<organism evidence="17 18">
    <name type="scientific">Nocardioides mesophilus</name>
    <dbReference type="NCBI Taxonomy" id="433659"/>
    <lineage>
        <taxon>Bacteria</taxon>
        <taxon>Bacillati</taxon>
        <taxon>Actinomycetota</taxon>
        <taxon>Actinomycetes</taxon>
        <taxon>Propionibacteriales</taxon>
        <taxon>Nocardioidaceae</taxon>
        <taxon>Nocardioides</taxon>
    </lineage>
</organism>
<comment type="subunit">
    <text evidence="4">Homotrimer.</text>
</comment>
<dbReference type="PRINTS" id="PR00695">
    <property type="entry name" value="CUNO2RDTASE"/>
</dbReference>
<feature type="binding site" description="type 1 copper site" evidence="12">
    <location>
        <position position="724"/>
    </location>
    <ligand>
        <name>Cu cation</name>
        <dbReference type="ChEBI" id="CHEBI:23378"/>
        <label>1</label>
    </ligand>
</feature>
<comment type="catalytic activity">
    <reaction evidence="11">
        <text>nitric oxide + Fe(III)-[cytochrome c] + H2O = Fe(II)-[cytochrome c] + nitrite + 2 H(+)</text>
        <dbReference type="Rhea" id="RHEA:15233"/>
        <dbReference type="Rhea" id="RHEA-COMP:10350"/>
        <dbReference type="Rhea" id="RHEA-COMP:14399"/>
        <dbReference type="ChEBI" id="CHEBI:15377"/>
        <dbReference type="ChEBI" id="CHEBI:15378"/>
        <dbReference type="ChEBI" id="CHEBI:16301"/>
        <dbReference type="ChEBI" id="CHEBI:16480"/>
        <dbReference type="ChEBI" id="CHEBI:29033"/>
        <dbReference type="ChEBI" id="CHEBI:29034"/>
        <dbReference type="EC" id="1.7.2.1"/>
    </reaction>
</comment>
<evidence type="ECO:0000256" key="10">
    <source>
        <dbReference type="ARBA" id="ARBA00023008"/>
    </source>
</evidence>
<protein>
    <recommendedName>
        <fullName evidence="6">Copper-containing nitrite reductase</fullName>
        <ecNumber evidence="5">1.7.2.1</ecNumber>
    </recommendedName>
</protein>
<keyword evidence="9" id="KW-0560">Oxidoreductase</keyword>
<comment type="similarity">
    <text evidence="3">Belongs to the multicopper oxidase family.</text>
</comment>
<evidence type="ECO:0000313" key="17">
    <source>
        <dbReference type="EMBL" id="QNN55021.1"/>
    </source>
</evidence>
<dbReference type="PANTHER" id="PTHR11709:SF394">
    <property type="entry name" value="FI03373P-RELATED"/>
    <property type="match status" value="1"/>
</dbReference>
<dbReference type="KEGG" id="nmes:H9L09_12570"/>
<feature type="transmembrane region" description="Helical" evidence="14">
    <location>
        <begin position="168"/>
        <end position="187"/>
    </location>
</feature>
<dbReference type="PANTHER" id="PTHR11709">
    <property type="entry name" value="MULTI-COPPER OXIDASE"/>
    <property type="match status" value="1"/>
</dbReference>
<keyword evidence="14" id="KW-1133">Transmembrane helix</keyword>
<feature type="region of interest" description="Disordered" evidence="13">
    <location>
        <begin position="390"/>
        <end position="426"/>
    </location>
</feature>
<evidence type="ECO:0000256" key="7">
    <source>
        <dbReference type="ARBA" id="ARBA00022723"/>
    </source>
</evidence>
<evidence type="ECO:0000256" key="2">
    <source>
        <dbReference type="ARBA" id="ARBA00001973"/>
    </source>
</evidence>
<dbReference type="GO" id="GO:0005507">
    <property type="term" value="F:copper ion binding"/>
    <property type="evidence" value="ECO:0007669"/>
    <property type="project" value="InterPro"/>
</dbReference>
<evidence type="ECO:0000256" key="6">
    <source>
        <dbReference type="ARBA" id="ARBA00017290"/>
    </source>
</evidence>
<feature type="binding site" description="type 1 copper site" evidence="12">
    <location>
        <position position="690"/>
    </location>
    <ligand>
        <name>Cu cation</name>
        <dbReference type="ChEBI" id="CHEBI:23378"/>
        <label>1</label>
    </ligand>
</feature>
<comment type="cofactor">
    <cofactor evidence="1 12">
        <name>Cu(+)</name>
        <dbReference type="ChEBI" id="CHEBI:49552"/>
    </cofactor>
</comment>
<keyword evidence="14" id="KW-0472">Membrane</keyword>
<name>A0A7G9RHE6_9ACTN</name>
<feature type="binding site" description="type 1 copper site" evidence="12">
    <location>
        <position position="877"/>
    </location>
    <ligand>
        <name>Cu cation</name>
        <dbReference type="ChEBI" id="CHEBI:23378"/>
        <label>1</label>
    </ligand>
</feature>
<feature type="transmembrane region" description="Helical" evidence="14">
    <location>
        <begin position="362"/>
        <end position="383"/>
    </location>
</feature>
<evidence type="ECO:0000256" key="12">
    <source>
        <dbReference type="PIRSR" id="PIRSR601287-1"/>
    </source>
</evidence>
<accession>A0A7G9RHE6</accession>
<dbReference type="InterPro" id="IPR045087">
    <property type="entry name" value="Cu-oxidase_fam"/>
</dbReference>
<evidence type="ECO:0000256" key="8">
    <source>
        <dbReference type="ARBA" id="ARBA00022737"/>
    </source>
</evidence>
<feature type="transmembrane region" description="Helical" evidence="14">
    <location>
        <begin position="29"/>
        <end position="47"/>
    </location>
</feature>
<evidence type="ECO:0000259" key="15">
    <source>
        <dbReference type="Pfam" id="PF07732"/>
    </source>
</evidence>
<evidence type="ECO:0000256" key="4">
    <source>
        <dbReference type="ARBA" id="ARBA00011233"/>
    </source>
</evidence>
<evidence type="ECO:0000256" key="14">
    <source>
        <dbReference type="SAM" id="Phobius"/>
    </source>
</evidence>
<evidence type="ECO:0000256" key="5">
    <source>
        <dbReference type="ARBA" id="ARBA00011882"/>
    </source>
</evidence>
<dbReference type="InterPro" id="IPR001287">
    <property type="entry name" value="NO2-reductase_Cu"/>
</dbReference>
<feature type="binding site" description="type 1 copper site" evidence="12">
    <location>
        <position position="685"/>
    </location>
    <ligand>
        <name>Cu cation</name>
        <dbReference type="ChEBI" id="CHEBI:23378"/>
        <label>1</label>
    </ligand>
</feature>
<feature type="transmembrane region" description="Helical" evidence="14">
    <location>
        <begin position="226"/>
        <end position="247"/>
    </location>
</feature>
<feature type="transmembrane region" description="Helical" evidence="14">
    <location>
        <begin position="294"/>
        <end position="317"/>
    </location>
</feature>
<evidence type="ECO:0000256" key="11">
    <source>
        <dbReference type="ARBA" id="ARBA00049340"/>
    </source>
</evidence>
<keyword evidence="10 12" id="KW-0186">Copper</keyword>
<feature type="transmembrane region" description="Helical" evidence="14">
    <location>
        <begin position="68"/>
        <end position="86"/>
    </location>
</feature>
<dbReference type="Pfam" id="PF13473">
    <property type="entry name" value="Cupredoxin_1"/>
    <property type="match status" value="1"/>
</dbReference>
<evidence type="ECO:0000313" key="18">
    <source>
        <dbReference type="Proteomes" id="UP000515947"/>
    </source>
</evidence>
<feature type="transmembrane region" description="Helical" evidence="14">
    <location>
        <begin position="92"/>
        <end position="115"/>
    </location>
</feature>
<feature type="transmembrane region" description="Helical" evidence="14">
    <location>
        <begin position="259"/>
        <end position="282"/>
    </location>
</feature>
<feature type="binding site" description="type 1 copper site" evidence="12">
    <location>
        <position position="725"/>
    </location>
    <ligand>
        <name>Cu cation</name>
        <dbReference type="ChEBI" id="CHEBI:23378"/>
        <label>1</label>
    </ligand>
</feature>
<dbReference type="InterPro" id="IPR008972">
    <property type="entry name" value="Cupredoxin"/>
</dbReference>
<keyword evidence="7 12" id="KW-0479">Metal-binding</keyword>
<feature type="binding site" description="type 1 copper site" evidence="12">
    <location>
        <position position="733"/>
    </location>
    <ligand>
        <name>Cu cation</name>
        <dbReference type="ChEBI" id="CHEBI:23378"/>
        <label>1</label>
    </ligand>
</feature>
<evidence type="ECO:0000256" key="9">
    <source>
        <dbReference type="ARBA" id="ARBA00023002"/>
    </source>
</evidence>
<keyword evidence="14" id="KW-0812">Transmembrane</keyword>
<dbReference type="SUPFAM" id="SSF49503">
    <property type="entry name" value="Cupredoxins"/>
    <property type="match status" value="3"/>
</dbReference>
<dbReference type="Pfam" id="PF07732">
    <property type="entry name" value="Cu-oxidase_3"/>
    <property type="match status" value="1"/>
</dbReference>
<dbReference type="CDD" id="cd11020">
    <property type="entry name" value="CuRO_1_CuNIR"/>
    <property type="match status" value="1"/>
</dbReference>
<dbReference type="AlphaFoldDB" id="A0A7G9RHE6"/>